<evidence type="ECO:0000256" key="4">
    <source>
        <dbReference type="ARBA" id="ARBA00022692"/>
    </source>
</evidence>
<dbReference type="Gene3D" id="1.10.1760.20">
    <property type="match status" value="1"/>
</dbReference>
<dbReference type="NCBIfam" id="NF004903">
    <property type="entry name" value="PRK06265.1-3"/>
    <property type="match status" value="1"/>
</dbReference>
<evidence type="ECO:0000256" key="2">
    <source>
        <dbReference type="ARBA" id="ARBA00022448"/>
    </source>
</evidence>
<keyword evidence="3" id="KW-1003">Cell membrane</keyword>
<feature type="transmembrane region" description="Helical" evidence="7">
    <location>
        <begin position="101"/>
        <end position="120"/>
    </location>
</feature>
<dbReference type="AlphaFoldDB" id="A0A0E1X328"/>
<dbReference type="GO" id="GO:0000041">
    <property type="term" value="P:transition metal ion transport"/>
    <property type="evidence" value="ECO:0007669"/>
    <property type="project" value="InterPro"/>
</dbReference>
<dbReference type="NCBIfam" id="NF004905">
    <property type="entry name" value="PRK06265.1-5"/>
    <property type="match status" value="1"/>
</dbReference>
<name>A0A0E1X328_9HYPH</name>
<accession>A0A0E1X328</accession>
<feature type="transmembrane region" description="Helical" evidence="7">
    <location>
        <begin position="167"/>
        <end position="190"/>
    </location>
</feature>
<keyword evidence="2" id="KW-0813">Transport</keyword>
<feature type="transmembrane region" description="Helical" evidence="7">
    <location>
        <begin position="69"/>
        <end position="95"/>
    </location>
</feature>
<keyword evidence="6 7" id="KW-0472">Membrane</keyword>
<sequence length="211" mass="21659">MAHIPDGLLSLPVVVGGGVAAAAAVAVALGRLEEERIPQTAILAAMFFVASLFAVPVGPSSVHLLLSGLMGLTIGLATFPAVMVGLLLQALLFGFGGLTTLGVNTINIALPGVVFGWLFLPFVRRLPPFSAGVVGFICAALSVAGTGCGVMLALVLSSSDFVPSVKIIGITYLPLMVGEGLITGFAIAFLKRVRPEIFASQPPLAQRNHTQ</sequence>
<dbReference type="PANTHER" id="PTHR34229:SF1">
    <property type="entry name" value="METAL TRANSPORT PROTEIN HI_1621-RELATED"/>
    <property type="match status" value="1"/>
</dbReference>
<evidence type="ECO:0000256" key="7">
    <source>
        <dbReference type="SAM" id="Phobius"/>
    </source>
</evidence>
<proteinExistence type="predicted"/>
<evidence type="ECO:0000256" key="1">
    <source>
        <dbReference type="ARBA" id="ARBA00004651"/>
    </source>
</evidence>
<dbReference type="GeneID" id="93016327"/>
<reference evidence="8" key="1">
    <citation type="submission" date="2009-01" db="EMBL/GenBank/DDBJ databases">
        <title>The Genome Sequence of Brucella pinnipedialis M292/94/1.</title>
        <authorList>
            <consortium name="The Broad Institute Genome Sequencing Platform"/>
            <person name="Ward D."/>
            <person name="Young S.K."/>
            <person name="Kodira C.D."/>
            <person name="Zeng Q."/>
            <person name="Koehrsen M."/>
            <person name="Alvarado L."/>
            <person name="Berlin A."/>
            <person name="Borenstein D."/>
            <person name="Chen Z."/>
            <person name="Engels R."/>
            <person name="Freedman E."/>
            <person name="Gellesch M."/>
            <person name="Goldberg J."/>
            <person name="Griggs A."/>
            <person name="Gujja S."/>
            <person name="Heiman D."/>
            <person name="Hepburn T."/>
            <person name="Howarth C."/>
            <person name="Jen D."/>
            <person name="Larson L."/>
            <person name="Lewis B."/>
            <person name="Mehta T."/>
            <person name="Park D."/>
            <person name="Pearson M."/>
            <person name="Roberts A."/>
            <person name="Saif S."/>
            <person name="Shea T."/>
            <person name="Shenoy N."/>
            <person name="Sisk P."/>
            <person name="Stolte C."/>
            <person name="Sykes S."/>
            <person name="Walk T."/>
            <person name="White J."/>
            <person name="Yandava C."/>
            <person name="Whatmore A.M."/>
            <person name="Perrett L.L."/>
            <person name="O'Callaghan D."/>
            <person name="Nusbaum C."/>
            <person name="Galagan J."/>
            <person name="Birren B."/>
        </authorList>
    </citation>
    <scope>NUCLEOTIDE SEQUENCE [LARGE SCALE GENOMIC DNA]</scope>
    <source>
        <strain evidence="8">M292/94/1</strain>
    </source>
</reference>
<feature type="transmembrane region" description="Helical" evidence="7">
    <location>
        <begin position="41"/>
        <end position="57"/>
    </location>
</feature>
<comment type="subcellular location">
    <subcellularLocation>
        <location evidence="1">Cell membrane</location>
        <topology evidence="1">Multi-pass membrane protein</topology>
    </subcellularLocation>
</comment>
<evidence type="ECO:0000313" key="8">
    <source>
        <dbReference type="EMBL" id="EEZ31470.1"/>
    </source>
</evidence>
<feature type="transmembrane region" description="Helical" evidence="7">
    <location>
        <begin position="132"/>
        <end position="155"/>
    </location>
</feature>
<organism evidence="8">
    <name type="scientific">Brucella pinnipedialis M292/94/1</name>
    <dbReference type="NCBI Taxonomy" id="520462"/>
    <lineage>
        <taxon>Bacteria</taxon>
        <taxon>Pseudomonadati</taxon>
        <taxon>Pseudomonadota</taxon>
        <taxon>Alphaproteobacteria</taxon>
        <taxon>Hyphomicrobiales</taxon>
        <taxon>Brucellaceae</taxon>
        <taxon>Brucella/Ochrobactrum group</taxon>
        <taxon>Brucella</taxon>
    </lineage>
</organism>
<dbReference type="PANTHER" id="PTHR34229">
    <property type="entry name" value="METAL TRANSPORT PROTEIN HI_1621-RELATED"/>
    <property type="match status" value="1"/>
</dbReference>
<dbReference type="RefSeq" id="WP_002964477.1">
    <property type="nucleotide sequence ID" value="NZ_EQ999546.1"/>
</dbReference>
<dbReference type="Pfam" id="PF01891">
    <property type="entry name" value="CbiM"/>
    <property type="match status" value="1"/>
</dbReference>
<dbReference type="GO" id="GO:0005886">
    <property type="term" value="C:plasma membrane"/>
    <property type="evidence" value="ECO:0007669"/>
    <property type="project" value="UniProtKB-SubCell"/>
</dbReference>
<evidence type="ECO:0000256" key="6">
    <source>
        <dbReference type="ARBA" id="ARBA00023136"/>
    </source>
</evidence>
<dbReference type="HOGENOM" id="CLU_052508_1_0_5"/>
<dbReference type="Proteomes" id="UP000004659">
    <property type="component" value="Unassembled WGS sequence"/>
</dbReference>
<keyword evidence="5 7" id="KW-1133">Transmembrane helix</keyword>
<evidence type="ECO:0000256" key="5">
    <source>
        <dbReference type="ARBA" id="ARBA00022989"/>
    </source>
</evidence>
<protein>
    <submittedName>
        <fullName evidence="8">Cobalt transporter CbiM</fullName>
    </submittedName>
</protein>
<gene>
    <name evidence="8" type="ORF">BALG_01590</name>
</gene>
<dbReference type="InterPro" id="IPR002751">
    <property type="entry name" value="CbiM/NikMN"/>
</dbReference>
<evidence type="ECO:0000256" key="3">
    <source>
        <dbReference type="ARBA" id="ARBA00022475"/>
    </source>
</evidence>
<feature type="transmembrane region" description="Helical" evidence="7">
    <location>
        <begin position="7"/>
        <end position="29"/>
    </location>
</feature>
<keyword evidence="4 7" id="KW-0812">Transmembrane</keyword>
<dbReference type="EMBL" id="EQ999546">
    <property type="protein sequence ID" value="EEZ31470.1"/>
    <property type="molecule type" value="Genomic_DNA"/>
</dbReference>